<dbReference type="Proteomes" id="UP000186373">
    <property type="component" value="Unassembled WGS sequence"/>
</dbReference>
<name>A0A1N7HXM5_9FLAO</name>
<reference evidence="2" key="1">
    <citation type="submission" date="2017-01" db="EMBL/GenBank/DDBJ databases">
        <authorList>
            <person name="Varghese N."/>
            <person name="Submissions S."/>
        </authorList>
    </citation>
    <scope>NUCLEOTIDE SEQUENCE [LARGE SCALE GENOMIC DNA]</scope>
    <source>
        <strain evidence="2">DSM 17126</strain>
    </source>
</reference>
<dbReference type="RefSeq" id="WP_123911970.1">
    <property type="nucleotide sequence ID" value="NZ_FTNY01000001.1"/>
</dbReference>
<organism evidence="1 2">
    <name type="scientific">Chryseobacterium shigense</name>
    <dbReference type="NCBI Taxonomy" id="297244"/>
    <lineage>
        <taxon>Bacteria</taxon>
        <taxon>Pseudomonadati</taxon>
        <taxon>Bacteroidota</taxon>
        <taxon>Flavobacteriia</taxon>
        <taxon>Flavobacteriales</taxon>
        <taxon>Weeksellaceae</taxon>
        <taxon>Chryseobacterium group</taxon>
        <taxon>Chryseobacterium</taxon>
    </lineage>
</organism>
<gene>
    <name evidence="1" type="ORF">SAMN05421639_101492</name>
</gene>
<dbReference type="OrthoDB" id="1190610at2"/>
<keyword evidence="2" id="KW-1185">Reference proteome</keyword>
<sequence length="60" mass="6692">MKNILLESAKKLSKKELKRIAGGKLYCLRPNPCMEPCEQAPTPTCTLISVSCVEIECRPQ</sequence>
<dbReference type="AlphaFoldDB" id="A0A1N7HXM5"/>
<accession>A0A1N7HXM5</accession>
<dbReference type="EMBL" id="FTNY01000001">
    <property type="protein sequence ID" value="SIS29470.1"/>
    <property type="molecule type" value="Genomic_DNA"/>
</dbReference>
<evidence type="ECO:0000313" key="2">
    <source>
        <dbReference type="Proteomes" id="UP000186373"/>
    </source>
</evidence>
<proteinExistence type="predicted"/>
<protein>
    <submittedName>
        <fullName evidence="1">Bacteriocin-type signal sequence-containing protein</fullName>
    </submittedName>
</protein>
<evidence type="ECO:0000313" key="1">
    <source>
        <dbReference type="EMBL" id="SIS29470.1"/>
    </source>
</evidence>